<dbReference type="PIRSF" id="PIRSF003092">
    <property type="entry name" value="MinD"/>
    <property type="match status" value="1"/>
</dbReference>
<gene>
    <name evidence="4" type="ORF">IPV69_09705</name>
</gene>
<dbReference type="GO" id="GO:0051782">
    <property type="term" value="P:negative regulation of cell division"/>
    <property type="evidence" value="ECO:0007669"/>
    <property type="project" value="TreeGrafter"/>
</dbReference>
<evidence type="ECO:0000256" key="2">
    <source>
        <dbReference type="ARBA" id="ARBA00022840"/>
    </source>
</evidence>
<dbReference type="KEGG" id="hbs:IPV69_09705"/>
<dbReference type="PANTHER" id="PTHR43384">
    <property type="entry name" value="SEPTUM SITE-DETERMINING PROTEIN MIND HOMOLOG, CHLOROPLASTIC-RELATED"/>
    <property type="match status" value="1"/>
</dbReference>
<proteinExistence type="predicted"/>
<dbReference type="SUPFAM" id="SSF52540">
    <property type="entry name" value="P-loop containing nucleoside triphosphate hydrolases"/>
    <property type="match status" value="1"/>
</dbReference>
<dbReference type="InterPro" id="IPR027417">
    <property type="entry name" value="P-loop_NTPase"/>
</dbReference>
<sequence length="299" mass="31919">MTMLVDQASHLRSLVRQTRITRRRATVIAITSGKGGVGKSNVAVNLAITLSKGGKKVVLLDADLGLANADVLCGIDLQCNLSHVIARRKELSEVMIKAPGGFSLVGGASGLARMADLSDADRQRLVDALAELEDQADIIIVDTGAGISPNVLTFTQAADHVLVVTTPEPTAITDAYAVIKVICRRDGTARDPMAANDNTKRKMSLLVNQARSPAEARVVYERIAKVARQFIGTTLFDAGSVPLDDQVPACVRRRTPFTIASPRSAASQAIQQLAMKLAAGVTPTGDGGFFNRMSRWFRK</sequence>
<keyword evidence="2" id="KW-0067">ATP-binding</keyword>
<evidence type="ECO:0000313" key="5">
    <source>
        <dbReference type="Proteomes" id="UP000593765"/>
    </source>
</evidence>
<dbReference type="Pfam" id="PF13614">
    <property type="entry name" value="AAA_31"/>
    <property type="match status" value="1"/>
</dbReference>
<dbReference type="InterPro" id="IPR050625">
    <property type="entry name" value="ParA/MinD_ATPase"/>
</dbReference>
<organism evidence="4 5">
    <name type="scientific">Humisphaera borealis</name>
    <dbReference type="NCBI Taxonomy" id="2807512"/>
    <lineage>
        <taxon>Bacteria</taxon>
        <taxon>Pseudomonadati</taxon>
        <taxon>Planctomycetota</taxon>
        <taxon>Phycisphaerae</taxon>
        <taxon>Tepidisphaerales</taxon>
        <taxon>Tepidisphaeraceae</taxon>
        <taxon>Humisphaera</taxon>
    </lineage>
</organism>
<name>A0A7M2X4B9_9BACT</name>
<dbReference type="AlphaFoldDB" id="A0A7M2X4B9"/>
<dbReference type="GO" id="GO:0005524">
    <property type="term" value="F:ATP binding"/>
    <property type="evidence" value="ECO:0007669"/>
    <property type="project" value="UniProtKB-KW"/>
</dbReference>
<dbReference type="RefSeq" id="WP_241179980.1">
    <property type="nucleotide sequence ID" value="NZ_CP063458.1"/>
</dbReference>
<dbReference type="GO" id="GO:0009898">
    <property type="term" value="C:cytoplasmic side of plasma membrane"/>
    <property type="evidence" value="ECO:0007669"/>
    <property type="project" value="TreeGrafter"/>
</dbReference>
<keyword evidence="5" id="KW-1185">Reference proteome</keyword>
<dbReference type="CDD" id="cd02038">
    <property type="entry name" value="FlhG-like"/>
    <property type="match status" value="1"/>
</dbReference>
<evidence type="ECO:0000256" key="1">
    <source>
        <dbReference type="ARBA" id="ARBA00022741"/>
    </source>
</evidence>
<dbReference type="GO" id="GO:0016887">
    <property type="term" value="F:ATP hydrolysis activity"/>
    <property type="evidence" value="ECO:0007669"/>
    <property type="project" value="TreeGrafter"/>
</dbReference>
<feature type="domain" description="AAA" evidence="3">
    <location>
        <begin position="26"/>
        <end position="182"/>
    </location>
</feature>
<dbReference type="InterPro" id="IPR025669">
    <property type="entry name" value="AAA_dom"/>
</dbReference>
<accession>A0A7M2X4B9</accession>
<dbReference type="InterPro" id="IPR025501">
    <property type="entry name" value="MinD_FleN"/>
</dbReference>
<reference evidence="4 5" key="1">
    <citation type="submission" date="2020-10" db="EMBL/GenBank/DDBJ databases">
        <title>Wide distribution of Phycisphaera-like planctomycetes from WD2101 soil group in peatlands and genome analysis of the first cultivated representative.</title>
        <authorList>
            <person name="Dedysh S.N."/>
            <person name="Beletsky A.V."/>
            <person name="Ivanova A."/>
            <person name="Kulichevskaya I.S."/>
            <person name="Suzina N.E."/>
            <person name="Philippov D.A."/>
            <person name="Rakitin A.L."/>
            <person name="Mardanov A.V."/>
            <person name="Ravin N.V."/>
        </authorList>
    </citation>
    <scope>NUCLEOTIDE SEQUENCE [LARGE SCALE GENOMIC DNA]</scope>
    <source>
        <strain evidence="4 5">M1803</strain>
    </source>
</reference>
<dbReference type="InterPro" id="IPR033875">
    <property type="entry name" value="FlhG"/>
</dbReference>
<dbReference type="Gene3D" id="3.40.50.300">
    <property type="entry name" value="P-loop containing nucleotide triphosphate hydrolases"/>
    <property type="match status" value="1"/>
</dbReference>
<evidence type="ECO:0000313" key="4">
    <source>
        <dbReference type="EMBL" id="QOV91610.1"/>
    </source>
</evidence>
<dbReference type="PANTHER" id="PTHR43384:SF4">
    <property type="entry name" value="CELLULOSE BIOSYNTHESIS PROTEIN BCSQ-RELATED"/>
    <property type="match status" value="1"/>
</dbReference>
<evidence type="ECO:0000259" key="3">
    <source>
        <dbReference type="Pfam" id="PF13614"/>
    </source>
</evidence>
<dbReference type="GO" id="GO:0005829">
    <property type="term" value="C:cytosol"/>
    <property type="evidence" value="ECO:0007669"/>
    <property type="project" value="TreeGrafter"/>
</dbReference>
<dbReference type="EMBL" id="CP063458">
    <property type="protein sequence ID" value="QOV91610.1"/>
    <property type="molecule type" value="Genomic_DNA"/>
</dbReference>
<protein>
    <submittedName>
        <fullName evidence="4">MinD/ParA family protein</fullName>
    </submittedName>
</protein>
<keyword evidence="1" id="KW-0547">Nucleotide-binding</keyword>
<dbReference type="Proteomes" id="UP000593765">
    <property type="component" value="Chromosome"/>
</dbReference>